<feature type="transmembrane region" description="Helical" evidence="12">
    <location>
        <begin position="6"/>
        <end position="24"/>
    </location>
</feature>
<keyword evidence="6" id="KW-0375">Hydrogen ion transport</keyword>
<keyword evidence="4" id="KW-0138">CF(0)</keyword>
<geneLocation type="mitochondrion" evidence="13"/>
<evidence type="ECO:0000256" key="8">
    <source>
        <dbReference type="ARBA" id="ARBA00023065"/>
    </source>
</evidence>
<name>A0AAU8HNU2_9BILA</name>
<keyword evidence="10" id="KW-0066">ATP synthesis</keyword>
<evidence type="ECO:0000256" key="9">
    <source>
        <dbReference type="ARBA" id="ARBA00023136"/>
    </source>
</evidence>
<dbReference type="GO" id="GO:0005743">
    <property type="term" value="C:mitochondrial inner membrane"/>
    <property type="evidence" value="ECO:0007669"/>
    <property type="project" value="UniProtKB-SubCell"/>
</dbReference>
<reference evidence="13" key="1">
    <citation type="submission" date="2024-06" db="EMBL/GenBank/DDBJ databases">
        <title>Genomic investigations of benthic invertebrates from the Clarion-Clipperton fields of polymetallic nodules.</title>
        <authorList>
            <person name="Gastineau R."/>
            <person name="Dabek P."/>
            <person name="Mianowicz K."/>
            <person name="Otis C."/>
            <person name="Stoyanova V."/>
            <person name="Krawcewicz A."/>
            <person name="Abramowski T."/>
        </authorList>
    </citation>
    <scope>NUCLEOTIDE SEQUENCE</scope>
</reference>
<dbReference type="AlphaFoldDB" id="A0AAU8HNU2"/>
<dbReference type="PANTHER" id="PTHR11410:SF0">
    <property type="entry name" value="ATP SYNTHASE SUBUNIT A"/>
    <property type="match status" value="1"/>
</dbReference>
<sequence length="263" mass="29012">MLPASLTPWLISAAPITIILLDIWKSPQPMIPLMHSAVRLMMTQNNTTTGKNLVGFPSILIPTFIMIILLNLSGLMPFLLSTTSHLLLNLSVAFVLWLSLILSSLSNCLYTFIVYLLPTGAPGTLNPFLTLAEVLSTSVRPITLSVRLTANMGAGHTVMTLLCSYMTTAMFSKSPLLLLLTLIVSFYFVFEFAICLIQASILSMLLTMYSSEHSRPLNKDSFLQFRTATLTKIKALVKAVYLNASLKNLPVTPLPQYTRPQTL</sequence>
<dbReference type="PROSITE" id="PS00449">
    <property type="entry name" value="ATPASE_A"/>
    <property type="match status" value="1"/>
</dbReference>
<dbReference type="InterPro" id="IPR000568">
    <property type="entry name" value="ATP_synth_F0_asu"/>
</dbReference>
<dbReference type="GO" id="GO:0045259">
    <property type="term" value="C:proton-transporting ATP synthase complex"/>
    <property type="evidence" value="ECO:0007669"/>
    <property type="project" value="UniProtKB-KW"/>
</dbReference>
<evidence type="ECO:0000256" key="12">
    <source>
        <dbReference type="SAM" id="Phobius"/>
    </source>
</evidence>
<keyword evidence="13" id="KW-0496">Mitochondrion</keyword>
<dbReference type="CDD" id="cd00310">
    <property type="entry name" value="ATP-synt_Fo_a_6"/>
    <property type="match status" value="1"/>
</dbReference>
<feature type="transmembrane region" description="Helical" evidence="12">
    <location>
        <begin position="177"/>
        <end position="206"/>
    </location>
</feature>
<evidence type="ECO:0000256" key="4">
    <source>
        <dbReference type="ARBA" id="ARBA00022547"/>
    </source>
</evidence>
<comment type="similarity">
    <text evidence="2">Belongs to the ATPase A chain family.</text>
</comment>
<gene>
    <name evidence="13" type="primary">ATP6</name>
</gene>
<evidence type="ECO:0000256" key="11">
    <source>
        <dbReference type="RuleBase" id="RU004450"/>
    </source>
</evidence>
<keyword evidence="9 12" id="KW-0472">Membrane</keyword>
<dbReference type="InterPro" id="IPR045083">
    <property type="entry name" value="ATP_synth_F0_asu_bact/mt"/>
</dbReference>
<evidence type="ECO:0000256" key="1">
    <source>
        <dbReference type="ARBA" id="ARBA00004141"/>
    </source>
</evidence>
<evidence type="ECO:0000256" key="5">
    <source>
        <dbReference type="ARBA" id="ARBA00022692"/>
    </source>
</evidence>
<dbReference type="EMBL" id="PP977509">
    <property type="protein sequence ID" value="XCI16342.1"/>
    <property type="molecule type" value="Genomic_DNA"/>
</dbReference>
<protein>
    <recommendedName>
        <fullName evidence="11">ATP synthase subunit a</fullName>
    </recommendedName>
</protein>
<dbReference type="InterPro" id="IPR023011">
    <property type="entry name" value="ATP_synth_F0_asu_AS"/>
</dbReference>
<evidence type="ECO:0000256" key="6">
    <source>
        <dbReference type="ARBA" id="ARBA00022781"/>
    </source>
</evidence>
<dbReference type="PANTHER" id="PTHR11410">
    <property type="entry name" value="ATP SYNTHASE SUBUNIT A"/>
    <property type="match status" value="1"/>
</dbReference>
<feature type="transmembrane region" description="Helical" evidence="12">
    <location>
        <begin position="59"/>
        <end position="80"/>
    </location>
</feature>
<evidence type="ECO:0000256" key="3">
    <source>
        <dbReference type="ARBA" id="ARBA00022448"/>
    </source>
</evidence>
<accession>A0AAU8HNU2</accession>
<keyword evidence="7 12" id="KW-1133">Transmembrane helix</keyword>
<evidence type="ECO:0000256" key="2">
    <source>
        <dbReference type="ARBA" id="ARBA00006810"/>
    </source>
</evidence>
<dbReference type="InterPro" id="IPR035908">
    <property type="entry name" value="F0_ATP_A_sf"/>
</dbReference>
<evidence type="ECO:0000256" key="10">
    <source>
        <dbReference type="ARBA" id="ARBA00023310"/>
    </source>
</evidence>
<dbReference type="NCBIfam" id="TIGR01131">
    <property type="entry name" value="ATP_synt_6_or_A"/>
    <property type="match status" value="1"/>
</dbReference>
<evidence type="ECO:0000313" key="13">
    <source>
        <dbReference type="EMBL" id="XCI16342.1"/>
    </source>
</evidence>
<evidence type="ECO:0000256" key="7">
    <source>
        <dbReference type="ARBA" id="ARBA00022989"/>
    </source>
</evidence>
<dbReference type="PRINTS" id="PR00123">
    <property type="entry name" value="ATPASEA"/>
</dbReference>
<dbReference type="Pfam" id="PF00119">
    <property type="entry name" value="ATP-synt_A"/>
    <property type="match status" value="1"/>
</dbReference>
<dbReference type="Gene3D" id="1.20.120.220">
    <property type="entry name" value="ATP synthase, F0 complex, subunit A"/>
    <property type="match status" value="1"/>
</dbReference>
<dbReference type="SUPFAM" id="SSF81336">
    <property type="entry name" value="F1F0 ATP synthase subunit A"/>
    <property type="match status" value="1"/>
</dbReference>
<keyword evidence="8" id="KW-0406">Ion transport</keyword>
<comment type="subcellular location">
    <subcellularLocation>
        <location evidence="1">Membrane</location>
        <topology evidence="1">Multi-pass membrane protein</topology>
    </subcellularLocation>
    <subcellularLocation>
        <location evidence="11">Mitochondrion inner membrane</location>
        <topology evidence="11">Multi-pass membrane protein</topology>
    </subcellularLocation>
</comment>
<feature type="transmembrane region" description="Helical" evidence="12">
    <location>
        <begin position="92"/>
        <end position="117"/>
    </location>
</feature>
<keyword evidence="3" id="KW-0813">Transport</keyword>
<organism evidence="13">
    <name type="scientific">Brachiopoda sp</name>
    <dbReference type="NCBI Taxonomy" id="3230945"/>
    <lineage>
        <taxon>Eukaryota</taxon>
        <taxon>Metazoa</taxon>
        <taxon>Spiralia</taxon>
        <taxon>Lophotrochozoa</taxon>
        <taxon>Brachiopoda</taxon>
    </lineage>
</organism>
<proteinExistence type="inferred from homology"/>
<dbReference type="GO" id="GO:0046933">
    <property type="term" value="F:proton-transporting ATP synthase activity, rotational mechanism"/>
    <property type="evidence" value="ECO:0007669"/>
    <property type="project" value="TreeGrafter"/>
</dbReference>
<keyword evidence="5 12" id="KW-0812">Transmembrane</keyword>